<sequence>MLKSWIITFKKSWASSLNGGTSVISGICESFSSHLTSMRTRYLMSPNSLKKGIRSLIKRSYRPSSGESAIRQNVSLSGKLLSSSSDLCVQFRGATI</sequence>
<dbReference type="EMBL" id="GBRH01217744">
    <property type="protein sequence ID" value="JAD80151.1"/>
    <property type="molecule type" value="Transcribed_RNA"/>
</dbReference>
<name>A0A0A9CX57_ARUDO</name>
<reference evidence="1" key="2">
    <citation type="journal article" date="2015" name="Data Brief">
        <title>Shoot transcriptome of the giant reed, Arundo donax.</title>
        <authorList>
            <person name="Barrero R.A."/>
            <person name="Guerrero F.D."/>
            <person name="Moolhuijzen P."/>
            <person name="Goolsby J.A."/>
            <person name="Tidwell J."/>
            <person name="Bellgard S.E."/>
            <person name="Bellgard M.I."/>
        </authorList>
    </citation>
    <scope>NUCLEOTIDE SEQUENCE</scope>
    <source>
        <tissue evidence="1">Shoot tissue taken approximately 20 cm above the soil surface</tissue>
    </source>
</reference>
<protein>
    <submittedName>
        <fullName evidence="1">Uncharacterized protein</fullName>
    </submittedName>
</protein>
<proteinExistence type="predicted"/>
<dbReference type="AlphaFoldDB" id="A0A0A9CX57"/>
<reference evidence="1" key="1">
    <citation type="submission" date="2014-09" db="EMBL/GenBank/DDBJ databases">
        <authorList>
            <person name="Magalhaes I.L.F."/>
            <person name="Oliveira U."/>
            <person name="Santos F.R."/>
            <person name="Vidigal T.H.D.A."/>
            <person name="Brescovit A.D."/>
            <person name="Santos A.J."/>
        </authorList>
    </citation>
    <scope>NUCLEOTIDE SEQUENCE</scope>
    <source>
        <tissue evidence="1">Shoot tissue taken approximately 20 cm above the soil surface</tissue>
    </source>
</reference>
<organism evidence="1">
    <name type="scientific">Arundo donax</name>
    <name type="common">Giant reed</name>
    <name type="synonym">Donax arundinaceus</name>
    <dbReference type="NCBI Taxonomy" id="35708"/>
    <lineage>
        <taxon>Eukaryota</taxon>
        <taxon>Viridiplantae</taxon>
        <taxon>Streptophyta</taxon>
        <taxon>Embryophyta</taxon>
        <taxon>Tracheophyta</taxon>
        <taxon>Spermatophyta</taxon>
        <taxon>Magnoliopsida</taxon>
        <taxon>Liliopsida</taxon>
        <taxon>Poales</taxon>
        <taxon>Poaceae</taxon>
        <taxon>PACMAD clade</taxon>
        <taxon>Arundinoideae</taxon>
        <taxon>Arundineae</taxon>
        <taxon>Arundo</taxon>
    </lineage>
</organism>
<accession>A0A0A9CX57</accession>
<evidence type="ECO:0000313" key="1">
    <source>
        <dbReference type="EMBL" id="JAD80151.1"/>
    </source>
</evidence>